<dbReference type="InterPro" id="IPR014816">
    <property type="entry name" value="tRNA_MeTrfase_Gcd14"/>
</dbReference>
<protein>
    <recommendedName>
        <fullName evidence="3 11">tRNA (adenine(58)-N(1))-methyltransferase catalytic subunit TRM61</fullName>
        <ecNumber evidence="2 11">2.1.1.220</ecNumber>
    </recommendedName>
</protein>
<gene>
    <name evidence="14" type="ORF">OGATHE_002034</name>
</gene>
<dbReference type="PANTHER" id="PTHR12133:SF2">
    <property type="entry name" value="TRNA (ADENINE(58)-N(1))-METHYLTRANSFERASE CATALYTIC SUBUNIT TRMT61A"/>
    <property type="match status" value="1"/>
</dbReference>
<comment type="caution">
    <text evidence="14">The sequence shown here is derived from an EMBL/GenBank/DDBJ whole genome shotgun (WGS) entry which is preliminary data.</text>
</comment>
<feature type="region of interest" description="Disordered" evidence="12">
    <location>
        <begin position="263"/>
        <end position="294"/>
    </location>
</feature>
<dbReference type="EC" id="2.1.1.220" evidence="2 11"/>
<dbReference type="RefSeq" id="XP_018210719.1">
    <property type="nucleotide sequence ID" value="XM_018352980.1"/>
</dbReference>
<evidence type="ECO:0000256" key="6">
    <source>
        <dbReference type="ARBA" id="ARBA00022691"/>
    </source>
</evidence>
<evidence type="ECO:0000256" key="5">
    <source>
        <dbReference type="ARBA" id="ARBA00022679"/>
    </source>
</evidence>
<dbReference type="AlphaFoldDB" id="A0A1B7SH15"/>
<name>A0A1B7SH15_9ASCO</name>
<evidence type="ECO:0000259" key="13">
    <source>
        <dbReference type="Pfam" id="PF08704"/>
    </source>
</evidence>
<feature type="compositionally biased region" description="Basic and acidic residues" evidence="12">
    <location>
        <begin position="263"/>
        <end position="285"/>
    </location>
</feature>
<organism evidence="14 15">
    <name type="scientific">Ogataea polymorpha</name>
    <dbReference type="NCBI Taxonomy" id="460523"/>
    <lineage>
        <taxon>Eukaryota</taxon>
        <taxon>Fungi</taxon>
        <taxon>Dikarya</taxon>
        <taxon>Ascomycota</taxon>
        <taxon>Saccharomycotina</taxon>
        <taxon>Pichiomycetes</taxon>
        <taxon>Pichiales</taxon>
        <taxon>Pichiaceae</taxon>
        <taxon>Ogataea</taxon>
    </lineage>
</organism>
<dbReference type="InterPro" id="IPR049470">
    <property type="entry name" value="TRM61_C"/>
</dbReference>
<dbReference type="FunFam" id="3.10.330.20:FF:000002">
    <property type="entry name" value="tRNA (adenine(58)-N(1))-methyltransferase catalytic subunit TRMT61A"/>
    <property type="match status" value="1"/>
</dbReference>
<sequence>MFQHKKTIAEGDLVLAYIGRDNLKPITVKSGDVLQTKYGNFPHTDMIGKPFGSQVTSAKNVGFIYLLLPTPELWTISLPHRTQIVYTHDSSYIVQRMNVVGGSRVIEAGTGSGSFTHAFSRTVGPAGRVFSYEFHEQRYLQAKEEFESHKLENVTLTHRDVCNEGFDIDTEIRAQMVFLDLPSPWEAIPHLSRVVAKDQTVGICCFSPCIEQVVKAVEALQDCGWTAIEMTEVQAKKWEARKEMVRELDDAIERLRDVKRRQKEGAELKKLPPKRDADGNEKDRGYNPFGKGRRIAEGDESFQWQNVSKTGPELKTHTSYLLFARLVPVLGAEV</sequence>
<keyword evidence="15" id="KW-1185">Reference proteome</keyword>
<dbReference type="EMBL" id="JAEUBD010000526">
    <property type="protein sequence ID" value="KAH3674054.1"/>
    <property type="molecule type" value="Genomic_DNA"/>
</dbReference>
<dbReference type="GO" id="GO:0030488">
    <property type="term" value="P:tRNA methylation"/>
    <property type="evidence" value="ECO:0007669"/>
    <property type="project" value="EnsemblFungi"/>
</dbReference>
<evidence type="ECO:0000256" key="11">
    <source>
        <dbReference type="PIRNR" id="PIRNR017269"/>
    </source>
</evidence>
<evidence type="ECO:0000256" key="8">
    <source>
        <dbReference type="ARBA" id="ARBA00023242"/>
    </source>
</evidence>
<dbReference type="Gene3D" id="3.40.50.150">
    <property type="entry name" value="Vaccinia Virus protein VP39"/>
    <property type="match status" value="1"/>
</dbReference>
<dbReference type="Gene3D" id="3.10.330.20">
    <property type="match status" value="1"/>
</dbReference>
<reference evidence="14" key="1">
    <citation type="journal article" date="2021" name="Open Biol.">
        <title>Shared evolutionary footprints suggest mitochondrial oxidative damage underlies multiple complex I losses in fungi.</title>
        <authorList>
            <person name="Schikora-Tamarit M.A."/>
            <person name="Marcet-Houben M."/>
            <person name="Nosek J."/>
            <person name="Gabaldon T."/>
        </authorList>
    </citation>
    <scope>NUCLEOTIDE SEQUENCE</scope>
    <source>
        <strain evidence="14">NCAIM Y.01608</strain>
    </source>
</reference>
<dbReference type="PIRSF" id="PIRSF017269">
    <property type="entry name" value="GCD14"/>
    <property type="match status" value="1"/>
</dbReference>
<comment type="function">
    <text evidence="9 11">Catalytic subunit of tRNA (adenine-N(1)-)-methyltransferase, which catalyzes the formation of N(1)-methyladenine at position 58 (m1A58) in initiator methionyl-tRNA.</text>
</comment>
<evidence type="ECO:0000256" key="2">
    <source>
        <dbReference type="ARBA" id="ARBA00012796"/>
    </source>
</evidence>
<comment type="subunit">
    <text evidence="10">Heterotetramer; composed of two copies of TRM6 and two copies of TRM61.</text>
</comment>
<dbReference type="GO" id="GO:0160107">
    <property type="term" value="F:tRNA (adenine(58)-N1)-methyltransferase activity"/>
    <property type="evidence" value="ECO:0007669"/>
    <property type="project" value="UniProtKB-EC"/>
</dbReference>
<keyword evidence="5 11" id="KW-0808">Transferase</keyword>
<comment type="catalytic activity">
    <reaction evidence="11">
        <text>adenosine(58) in tRNA + S-adenosyl-L-methionine = N(1)-methyladenosine(58) in tRNA + S-adenosyl-L-homocysteine + H(+)</text>
        <dbReference type="Rhea" id="RHEA:43152"/>
        <dbReference type="Rhea" id="RHEA-COMP:10365"/>
        <dbReference type="Rhea" id="RHEA-COMP:10366"/>
        <dbReference type="ChEBI" id="CHEBI:15378"/>
        <dbReference type="ChEBI" id="CHEBI:57856"/>
        <dbReference type="ChEBI" id="CHEBI:59789"/>
        <dbReference type="ChEBI" id="CHEBI:74411"/>
        <dbReference type="ChEBI" id="CHEBI:74491"/>
        <dbReference type="EC" id="2.1.1.220"/>
    </reaction>
</comment>
<dbReference type="PANTHER" id="PTHR12133">
    <property type="entry name" value="TRNA (ADENINE(58)-N(1))-METHYLTRANSFERASE"/>
    <property type="match status" value="1"/>
</dbReference>
<dbReference type="SUPFAM" id="SSF53335">
    <property type="entry name" value="S-adenosyl-L-methionine-dependent methyltransferases"/>
    <property type="match status" value="1"/>
</dbReference>
<evidence type="ECO:0000256" key="10">
    <source>
        <dbReference type="ARBA" id="ARBA00063447"/>
    </source>
</evidence>
<proteinExistence type="inferred from homology"/>
<comment type="similarity">
    <text evidence="11">Belongs to the class I-like SAM-binding methyltransferase superfamily. TRM61 family.</text>
</comment>
<evidence type="ECO:0000256" key="12">
    <source>
        <dbReference type="SAM" id="MobiDB-lite"/>
    </source>
</evidence>
<evidence type="ECO:0000313" key="14">
    <source>
        <dbReference type="EMBL" id="KAH3674054.1"/>
    </source>
</evidence>
<dbReference type="Proteomes" id="UP000788993">
    <property type="component" value="Unassembled WGS sequence"/>
</dbReference>
<dbReference type="Pfam" id="PF08704">
    <property type="entry name" value="GCD14"/>
    <property type="match status" value="1"/>
</dbReference>
<dbReference type="PROSITE" id="PS51620">
    <property type="entry name" value="SAM_TRM61"/>
    <property type="match status" value="1"/>
</dbReference>
<evidence type="ECO:0000256" key="3">
    <source>
        <dbReference type="ARBA" id="ARBA00015963"/>
    </source>
</evidence>
<reference evidence="14" key="2">
    <citation type="submission" date="2021-01" db="EMBL/GenBank/DDBJ databases">
        <authorList>
            <person name="Schikora-Tamarit M.A."/>
        </authorList>
    </citation>
    <scope>NUCLEOTIDE SEQUENCE</scope>
    <source>
        <strain evidence="14">NCAIM Y.01608</strain>
    </source>
</reference>
<keyword evidence="4 11" id="KW-0489">Methyltransferase</keyword>
<feature type="domain" description="tRNA (adenine(58)-N(1))-methyltransferase catalytic subunit TRM61 C-terminal" evidence="13">
    <location>
        <begin position="62"/>
        <end position="325"/>
    </location>
</feature>
<dbReference type="GO" id="GO:0005634">
    <property type="term" value="C:nucleus"/>
    <property type="evidence" value="ECO:0007669"/>
    <property type="project" value="UniProtKB-SubCell"/>
</dbReference>
<keyword evidence="6 11" id="KW-0949">S-adenosyl-L-methionine</keyword>
<evidence type="ECO:0000256" key="9">
    <source>
        <dbReference type="ARBA" id="ARBA00054081"/>
    </source>
</evidence>
<evidence type="ECO:0000313" key="15">
    <source>
        <dbReference type="Proteomes" id="UP000788993"/>
    </source>
</evidence>
<evidence type="ECO:0000256" key="4">
    <source>
        <dbReference type="ARBA" id="ARBA00022603"/>
    </source>
</evidence>
<keyword evidence="8 11" id="KW-0539">Nucleus</keyword>
<evidence type="ECO:0000256" key="7">
    <source>
        <dbReference type="ARBA" id="ARBA00022694"/>
    </source>
</evidence>
<evidence type="ECO:0000256" key="1">
    <source>
        <dbReference type="ARBA" id="ARBA00004123"/>
    </source>
</evidence>
<dbReference type="GO" id="GO:0031515">
    <property type="term" value="C:tRNA (m1A) methyltransferase complex"/>
    <property type="evidence" value="ECO:0007669"/>
    <property type="project" value="UniProtKB-UniRule"/>
</dbReference>
<dbReference type="InterPro" id="IPR029063">
    <property type="entry name" value="SAM-dependent_MTases_sf"/>
</dbReference>
<keyword evidence="7 11" id="KW-0819">tRNA processing</keyword>
<accession>A0A1B7SH15</accession>
<dbReference type="CDD" id="cd02440">
    <property type="entry name" value="AdoMet_MTases"/>
    <property type="match status" value="1"/>
</dbReference>
<comment type="subcellular location">
    <subcellularLocation>
        <location evidence="1 11">Nucleus</location>
    </subcellularLocation>
</comment>